<gene>
    <name evidence="1" type="ORF">LXT12_07345</name>
</gene>
<dbReference type="RefSeq" id="WP_233390786.1">
    <property type="nucleotide sequence ID" value="NZ_JAJTWT010000002.1"/>
</dbReference>
<accession>A0ABS8XE01</accession>
<dbReference type="PROSITE" id="PS51257">
    <property type="entry name" value="PROKAR_LIPOPROTEIN"/>
    <property type="match status" value="1"/>
</dbReference>
<evidence type="ECO:0000313" key="1">
    <source>
        <dbReference type="EMBL" id="MCE4537061.1"/>
    </source>
</evidence>
<evidence type="ECO:0000313" key="2">
    <source>
        <dbReference type="Proteomes" id="UP001201463"/>
    </source>
</evidence>
<organism evidence="1 2">
    <name type="scientific">Pelomonas caseinilytica</name>
    <dbReference type="NCBI Taxonomy" id="2906763"/>
    <lineage>
        <taxon>Bacteria</taxon>
        <taxon>Pseudomonadati</taxon>
        <taxon>Pseudomonadota</taxon>
        <taxon>Betaproteobacteria</taxon>
        <taxon>Burkholderiales</taxon>
        <taxon>Sphaerotilaceae</taxon>
        <taxon>Roseateles</taxon>
    </lineage>
</organism>
<sequence>MRILFRILAGIVGLSLASCLLAPWLAYEVALARMGTLPVPPRPLATPQQQAEVWQRAGGEGPLVVEPLNPYGFVLALVGRDRVRPGEEIAYWVARAHLMDQADQGGMLGGQIRSAALTVWLTRHWPAEELATAAHAAARSQASGQRP</sequence>
<protein>
    <submittedName>
        <fullName evidence="1">Uncharacterized protein</fullName>
    </submittedName>
</protein>
<keyword evidence="2" id="KW-1185">Reference proteome</keyword>
<reference evidence="1 2" key="1">
    <citation type="submission" date="2021-12" db="EMBL/GenBank/DDBJ databases">
        <title>Genome seq of p7.</title>
        <authorList>
            <person name="Seo T."/>
        </authorList>
    </citation>
    <scope>NUCLEOTIDE SEQUENCE [LARGE SCALE GENOMIC DNA]</scope>
    <source>
        <strain evidence="1 2">P7</strain>
    </source>
</reference>
<dbReference type="Proteomes" id="UP001201463">
    <property type="component" value="Unassembled WGS sequence"/>
</dbReference>
<comment type="caution">
    <text evidence="1">The sequence shown here is derived from an EMBL/GenBank/DDBJ whole genome shotgun (WGS) entry which is preliminary data.</text>
</comment>
<proteinExistence type="predicted"/>
<dbReference type="EMBL" id="JAJTWT010000002">
    <property type="protein sequence ID" value="MCE4537061.1"/>
    <property type="molecule type" value="Genomic_DNA"/>
</dbReference>
<name>A0ABS8XE01_9BURK</name>